<keyword evidence="3" id="KW-1185">Reference proteome</keyword>
<dbReference type="Proteomes" id="UP000562984">
    <property type="component" value="Unassembled WGS sequence"/>
</dbReference>
<evidence type="ECO:0000313" key="2">
    <source>
        <dbReference type="EMBL" id="NNG36663.1"/>
    </source>
</evidence>
<dbReference type="InterPro" id="IPR002586">
    <property type="entry name" value="CobQ/CobB/MinD/ParA_Nub-bd_dom"/>
</dbReference>
<accession>A0A849AAM1</accession>
<dbReference type="SUPFAM" id="SSF52540">
    <property type="entry name" value="P-loop containing nucleoside triphosphate hydrolases"/>
    <property type="match status" value="1"/>
</dbReference>
<gene>
    <name evidence="2" type="ORF">HKD39_13275</name>
</gene>
<dbReference type="PANTHER" id="PTHR43384">
    <property type="entry name" value="SEPTUM SITE-DETERMINING PROTEIN MIND HOMOLOG, CHLOROPLASTIC-RELATED"/>
    <property type="match status" value="1"/>
</dbReference>
<comment type="caution">
    <text evidence="2">The sequence shown here is derived from an EMBL/GenBank/DDBJ whole genome shotgun (WGS) entry which is preliminary data.</text>
</comment>
<evidence type="ECO:0000259" key="1">
    <source>
        <dbReference type="Pfam" id="PF01656"/>
    </source>
</evidence>
<dbReference type="GO" id="GO:0051782">
    <property type="term" value="P:negative regulation of cell division"/>
    <property type="evidence" value="ECO:0007669"/>
    <property type="project" value="TreeGrafter"/>
</dbReference>
<evidence type="ECO:0000313" key="3">
    <source>
        <dbReference type="Proteomes" id="UP000562984"/>
    </source>
</evidence>
<sequence>MSGLLTAGSGRPWENDLVAELSRPGAPLPVIRRCVDVSELLAVASTGQASVAVVSADLRRLSSDTVGRLVAAGISVVGVYPAGDERARVRLERMGVPAAVADDVGALAITDLARTAALDAELGPPAQWSAASVAPYAAGPVPPTGLSDDIITGVPEPEPPAASGTVLAVWGPAGAPGRTTVALNLAAEAAEAGVRTLLIDADVYGGVVANALGLLDESPGLAGACRQAANGRLDRAGLAGLSWQVGPLRVLTGIARADRWPEVRPSAIPAVLDLARASAELVVVDCAFAIEADEEISFDTAAPRRNGATLTLLEHADGVLVVGAADPPGVERLVRGLAELGDLLPQVDPRVLLNKQRRTAAGADEAVQAVSRFAGVGVLAVLPEDRAATDKAWRSALPLLQAAPASPLRSAIRDLFKTVAPVRVRADA</sequence>
<dbReference type="Gene3D" id="3.40.50.300">
    <property type="entry name" value="P-loop containing nucleotide triphosphate hydrolases"/>
    <property type="match status" value="1"/>
</dbReference>
<dbReference type="EMBL" id="JABEND010000007">
    <property type="protein sequence ID" value="NNG36663.1"/>
    <property type="molecule type" value="Genomic_DNA"/>
</dbReference>
<feature type="domain" description="CobQ/CobB/MinD/ParA nucleotide binding" evidence="1">
    <location>
        <begin position="168"/>
        <end position="388"/>
    </location>
</feature>
<dbReference type="PANTHER" id="PTHR43384:SF11">
    <property type="entry name" value="SEPTUM SITE DETERMINING PROTEIN"/>
    <property type="match status" value="1"/>
</dbReference>
<dbReference type="GO" id="GO:0005829">
    <property type="term" value="C:cytosol"/>
    <property type="evidence" value="ECO:0007669"/>
    <property type="project" value="TreeGrafter"/>
</dbReference>
<proteinExistence type="predicted"/>
<dbReference type="InterPro" id="IPR027417">
    <property type="entry name" value="P-loop_NTPase"/>
</dbReference>
<organism evidence="2 3">
    <name type="scientific">Nakamurella aerolata</name>
    <dbReference type="NCBI Taxonomy" id="1656892"/>
    <lineage>
        <taxon>Bacteria</taxon>
        <taxon>Bacillati</taxon>
        <taxon>Actinomycetota</taxon>
        <taxon>Actinomycetes</taxon>
        <taxon>Nakamurellales</taxon>
        <taxon>Nakamurellaceae</taxon>
        <taxon>Nakamurella</taxon>
    </lineage>
</organism>
<protein>
    <submittedName>
        <fullName evidence="2">Chromosome partitioning protein</fullName>
    </submittedName>
</protein>
<dbReference type="InterPro" id="IPR050625">
    <property type="entry name" value="ParA/MinD_ATPase"/>
</dbReference>
<name>A0A849AAM1_9ACTN</name>
<dbReference type="GO" id="GO:0016887">
    <property type="term" value="F:ATP hydrolysis activity"/>
    <property type="evidence" value="ECO:0007669"/>
    <property type="project" value="TreeGrafter"/>
</dbReference>
<dbReference type="Pfam" id="PF01656">
    <property type="entry name" value="CbiA"/>
    <property type="match status" value="1"/>
</dbReference>
<reference evidence="2 3" key="1">
    <citation type="submission" date="2020-05" db="EMBL/GenBank/DDBJ databases">
        <title>Nakamurella sp. DB0629 isolated from air conditioner.</title>
        <authorList>
            <person name="Kim D.H."/>
            <person name="Kim D.-U."/>
        </authorList>
    </citation>
    <scope>NUCLEOTIDE SEQUENCE [LARGE SCALE GENOMIC DNA]</scope>
    <source>
        <strain evidence="2 3">DB0629</strain>
    </source>
</reference>
<dbReference type="AlphaFoldDB" id="A0A849AAM1"/>
<dbReference type="GO" id="GO:0009898">
    <property type="term" value="C:cytoplasmic side of plasma membrane"/>
    <property type="evidence" value="ECO:0007669"/>
    <property type="project" value="TreeGrafter"/>
</dbReference>
<dbReference type="RefSeq" id="WP_171200349.1">
    <property type="nucleotide sequence ID" value="NZ_JABEND010000007.1"/>
</dbReference>
<dbReference type="GO" id="GO:0005524">
    <property type="term" value="F:ATP binding"/>
    <property type="evidence" value="ECO:0007669"/>
    <property type="project" value="TreeGrafter"/>
</dbReference>